<name>A0A7J6X9G5_THATH</name>
<protein>
    <submittedName>
        <fullName evidence="1">Uncharacterized protein</fullName>
    </submittedName>
</protein>
<sequence>MVAANITFERLPLWMCFCGLKLEHLQSDTVRFIGEAAGIVSNVLPVGVIPRTAEGFRVLVNVNINEPLVQGRFDNTLSNGDVWVAFRYNNLPTLFCSNYNRLGDTRNSCQFPPANELPANHQANNPTKTLPDERIQNRQLIL</sequence>
<accession>A0A7J6X9G5</accession>
<organism evidence="1 2">
    <name type="scientific">Thalictrum thalictroides</name>
    <name type="common">Rue-anemone</name>
    <name type="synonym">Anemone thalictroides</name>
    <dbReference type="NCBI Taxonomy" id="46969"/>
    <lineage>
        <taxon>Eukaryota</taxon>
        <taxon>Viridiplantae</taxon>
        <taxon>Streptophyta</taxon>
        <taxon>Embryophyta</taxon>
        <taxon>Tracheophyta</taxon>
        <taxon>Spermatophyta</taxon>
        <taxon>Magnoliopsida</taxon>
        <taxon>Ranunculales</taxon>
        <taxon>Ranunculaceae</taxon>
        <taxon>Thalictroideae</taxon>
        <taxon>Thalictrum</taxon>
    </lineage>
</organism>
<gene>
    <name evidence="1" type="ORF">FRX31_005272</name>
</gene>
<dbReference type="EMBL" id="JABWDY010004472">
    <property type="protein sequence ID" value="KAF5205140.1"/>
    <property type="molecule type" value="Genomic_DNA"/>
</dbReference>
<dbReference type="AlphaFoldDB" id="A0A7J6X9G5"/>
<evidence type="ECO:0000313" key="1">
    <source>
        <dbReference type="EMBL" id="KAF5205140.1"/>
    </source>
</evidence>
<proteinExistence type="predicted"/>
<comment type="caution">
    <text evidence="1">The sequence shown here is derived from an EMBL/GenBank/DDBJ whole genome shotgun (WGS) entry which is preliminary data.</text>
</comment>
<reference evidence="1 2" key="1">
    <citation type="submission" date="2020-06" db="EMBL/GenBank/DDBJ databases">
        <title>Transcriptomic and genomic resources for Thalictrum thalictroides and T. hernandezii: Facilitating candidate gene discovery in an emerging model plant lineage.</title>
        <authorList>
            <person name="Arias T."/>
            <person name="Riano-Pachon D.M."/>
            <person name="Di Stilio V.S."/>
        </authorList>
    </citation>
    <scope>NUCLEOTIDE SEQUENCE [LARGE SCALE GENOMIC DNA]</scope>
    <source>
        <strain evidence="2">cv. WT478/WT964</strain>
        <tissue evidence="1">Leaves</tissue>
    </source>
</reference>
<evidence type="ECO:0000313" key="2">
    <source>
        <dbReference type="Proteomes" id="UP000554482"/>
    </source>
</evidence>
<keyword evidence="2" id="KW-1185">Reference proteome</keyword>
<dbReference type="Proteomes" id="UP000554482">
    <property type="component" value="Unassembled WGS sequence"/>
</dbReference>